<reference evidence="2" key="1">
    <citation type="submission" date="2015-11" db="EMBL/GenBank/DDBJ databases">
        <title>De novo transcriptome assembly of four potential Pierce s Disease insect vectors from Arizona vineyards.</title>
        <authorList>
            <person name="Tassone E.E."/>
        </authorList>
    </citation>
    <scope>NUCLEOTIDE SEQUENCE</scope>
</reference>
<keyword evidence="1" id="KW-0732">Signal</keyword>
<feature type="signal peptide" evidence="1">
    <location>
        <begin position="1"/>
        <end position="22"/>
    </location>
</feature>
<dbReference type="AlphaFoldDB" id="A0A1B6HQ44"/>
<evidence type="ECO:0000313" key="2">
    <source>
        <dbReference type="EMBL" id="JAS76817.1"/>
    </source>
</evidence>
<evidence type="ECO:0008006" key="3">
    <source>
        <dbReference type="Google" id="ProtNLM"/>
    </source>
</evidence>
<organism evidence="2">
    <name type="scientific">Homalodisca liturata</name>
    <dbReference type="NCBI Taxonomy" id="320908"/>
    <lineage>
        <taxon>Eukaryota</taxon>
        <taxon>Metazoa</taxon>
        <taxon>Ecdysozoa</taxon>
        <taxon>Arthropoda</taxon>
        <taxon>Hexapoda</taxon>
        <taxon>Insecta</taxon>
        <taxon>Pterygota</taxon>
        <taxon>Neoptera</taxon>
        <taxon>Paraneoptera</taxon>
        <taxon>Hemiptera</taxon>
        <taxon>Auchenorrhyncha</taxon>
        <taxon>Membracoidea</taxon>
        <taxon>Cicadellidae</taxon>
        <taxon>Cicadellinae</taxon>
        <taxon>Proconiini</taxon>
        <taxon>Homalodisca</taxon>
    </lineage>
</organism>
<accession>A0A1B6HQ44</accession>
<dbReference type="EMBL" id="GECU01030889">
    <property type="protein sequence ID" value="JAS76817.1"/>
    <property type="molecule type" value="Transcribed_RNA"/>
</dbReference>
<dbReference type="InterPro" id="IPR045860">
    <property type="entry name" value="Snake_toxin-like_sf"/>
</dbReference>
<dbReference type="SUPFAM" id="SSF57302">
    <property type="entry name" value="Snake toxin-like"/>
    <property type="match status" value="1"/>
</dbReference>
<proteinExistence type="predicted"/>
<feature type="non-terminal residue" evidence="2">
    <location>
        <position position="1"/>
    </location>
</feature>
<feature type="chain" id="PRO_5008584493" description="UPAR/Ly6 domain-containing protein" evidence="1">
    <location>
        <begin position="23"/>
        <end position="142"/>
    </location>
</feature>
<gene>
    <name evidence="2" type="ORF">g.9157</name>
</gene>
<name>A0A1B6HQ44_9HEMI</name>
<sequence length="142" mass="15188">CTLVDMRLVATLLLLCLAVVCSDHNLSCYQCTRSSNVQCGPESLLPCASNRDRCVTQITKDATSGYQLKRECGLGPCQFEDEMISRGLGIFSNCDTSKDEFFCVSCCKASGCNKDSAASVLPSSVALLTATGVHLALQAARY</sequence>
<dbReference type="CDD" id="cd00117">
    <property type="entry name" value="TFP"/>
    <property type="match status" value="1"/>
</dbReference>
<evidence type="ECO:0000256" key="1">
    <source>
        <dbReference type="SAM" id="SignalP"/>
    </source>
</evidence>
<protein>
    <recommendedName>
        <fullName evidence="3">UPAR/Ly6 domain-containing protein</fullName>
    </recommendedName>
</protein>